<dbReference type="AlphaFoldDB" id="A0A5B7DDG7"/>
<dbReference type="EMBL" id="VSRR010000769">
    <property type="protein sequence ID" value="MPC19431.1"/>
    <property type="molecule type" value="Genomic_DNA"/>
</dbReference>
<organism evidence="2 3">
    <name type="scientific">Portunus trituberculatus</name>
    <name type="common">Swimming crab</name>
    <name type="synonym">Neptunus trituberculatus</name>
    <dbReference type="NCBI Taxonomy" id="210409"/>
    <lineage>
        <taxon>Eukaryota</taxon>
        <taxon>Metazoa</taxon>
        <taxon>Ecdysozoa</taxon>
        <taxon>Arthropoda</taxon>
        <taxon>Crustacea</taxon>
        <taxon>Multicrustacea</taxon>
        <taxon>Malacostraca</taxon>
        <taxon>Eumalacostraca</taxon>
        <taxon>Eucarida</taxon>
        <taxon>Decapoda</taxon>
        <taxon>Pleocyemata</taxon>
        <taxon>Brachyura</taxon>
        <taxon>Eubrachyura</taxon>
        <taxon>Portunoidea</taxon>
        <taxon>Portunidae</taxon>
        <taxon>Portuninae</taxon>
        <taxon>Portunus</taxon>
    </lineage>
</organism>
<proteinExistence type="predicted"/>
<protein>
    <submittedName>
        <fullName evidence="2">Uncharacterized protein</fullName>
    </submittedName>
</protein>
<name>A0A5B7DDG7_PORTR</name>
<accession>A0A5B7DDG7</accession>
<keyword evidence="3" id="KW-1185">Reference proteome</keyword>
<sequence length="93" mass="10168">MSTFCSLRHPSLEWLSTSTHSGSPFGAAVRDRAERGRRARGAGAGDEGHSMVVISLSQTAAGTWGTARLGTRHLCVREEGREKWRKKEKEGDT</sequence>
<evidence type="ECO:0000256" key="1">
    <source>
        <dbReference type="SAM" id="MobiDB-lite"/>
    </source>
</evidence>
<comment type="caution">
    <text evidence="2">The sequence shown here is derived from an EMBL/GenBank/DDBJ whole genome shotgun (WGS) entry which is preliminary data.</text>
</comment>
<evidence type="ECO:0000313" key="2">
    <source>
        <dbReference type="EMBL" id="MPC19431.1"/>
    </source>
</evidence>
<reference evidence="2 3" key="1">
    <citation type="submission" date="2019-05" db="EMBL/GenBank/DDBJ databases">
        <title>Another draft genome of Portunus trituberculatus and its Hox gene families provides insights of decapod evolution.</title>
        <authorList>
            <person name="Jeong J.-H."/>
            <person name="Song I."/>
            <person name="Kim S."/>
            <person name="Choi T."/>
            <person name="Kim D."/>
            <person name="Ryu S."/>
            <person name="Kim W."/>
        </authorList>
    </citation>
    <scope>NUCLEOTIDE SEQUENCE [LARGE SCALE GENOMIC DNA]</scope>
    <source>
        <tissue evidence="2">Muscle</tissue>
    </source>
</reference>
<evidence type="ECO:0000313" key="3">
    <source>
        <dbReference type="Proteomes" id="UP000324222"/>
    </source>
</evidence>
<dbReference type="Proteomes" id="UP000324222">
    <property type="component" value="Unassembled WGS sequence"/>
</dbReference>
<feature type="region of interest" description="Disordered" evidence="1">
    <location>
        <begin position="18"/>
        <end position="47"/>
    </location>
</feature>
<gene>
    <name evidence="2" type="ORF">E2C01_012345</name>
</gene>